<accession>A0AAE9IBY0</accession>
<dbReference type="AlphaFoldDB" id="A0AAE9IBY0"/>
<evidence type="ECO:0000259" key="4">
    <source>
        <dbReference type="Pfam" id="PF00724"/>
    </source>
</evidence>
<protein>
    <submittedName>
        <fullName evidence="5">Alkene reductase</fullName>
    </submittedName>
</protein>
<keyword evidence="3" id="KW-0560">Oxidoreductase</keyword>
<dbReference type="RefSeq" id="WP_250261281.1">
    <property type="nucleotide sequence ID" value="NZ_CP097770.1"/>
</dbReference>
<dbReference type="SUPFAM" id="SSF51395">
    <property type="entry name" value="FMN-linked oxidoreductases"/>
    <property type="match status" value="1"/>
</dbReference>
<dbReference type="FunFam" id="3.20.20.70:FF:000059">
    <property type="entry name" value="N-ethylmaleimide reductase, FMN-linked"/>
    <property type="match status" value="1"/>
</dbReference>
<dbReference type="Gene3D" id="3.20.20.70">
    <property type="entry name" value="Aldolase class I"/>
    <property type="match status" value="1"/>
</dbReference>
<evidence type="ECO:0000256" key="2">
    <source>
        <dbReference type="ARBA" id="ARBA00005979"/>
    </source>
</evidence>
<dbReference type="GO" id="GO:0016628">
    <property type="term" value="F:oxidoreductase activity, acting on the CH-CH group of donors, NAD or NADP as acceptor"/>
    <property type="evidence" value="ECO:0007669"/>
    <property type="project" value="UniProtKB-ARBA"/>
</dbReference>
<dbReference type="EMBL" id="CP097770">
    <property type="protein sequence ID" value="URJ51832.1"/>
    <property type="molecule type" value="Genomic_DNA"/>
</dbReference>
<dbReference type="InterPro" id="IPR013785">
    <property type="entry name" value="Aldolase_TIM"/>
</dbReference>
<comment type="cofactor">
    <cofactor evidence="1">
        <name>FMN</name>
        <dbReference type="ChEBI" id="CHEBI:58210"/>
    </cofactor>
</comment>
<evidence type="ECO:0000256" key="3">
    <source>
        <dbReference type="ARBA" id="ARBA00023002"/>
    </source>
</evidence>
<dbReference type="Proteomes" id="UP001055784">
    <property type="component" value="Chromosome"/>
</dbReference>
<dbReference type="PANTHER" id="PTHR22893">
    <property type="entry name" value="NADH OXIDOREDUCTASE-RELATED"/>
    <property type="match status" value="1"/>
</dbReference>
<reference evidence="5" key="1">
    <citation type="submission" date="2022-11" db="EMBL/GenBank/DDBJ databases">
        <authorList>
            <person name="Vasilchenko N.G."/>
            <person name="Prazdnova E.V."/>
            <person name="Gorovtsov A.V."/>
            <person name="Chistyakov V.A."/>
            <person name="Pak M.L."/>
        </authorList>
    </citation>
    <scope>NUCLEOTIDE SEQUENCE</scope>
    <source>
        <strain evidence="5">R 4.5</strain>
    </source>
</reference>
<proteinExistence type="inferred from homology"/>
<comment type="similarity">
    <text evidence="2">Belongs to the NADH:flavin oxidoreductase/NADH oxidase family.</text>
</comment>
<gene>
    <name evidence="5" type="ORF">MF626_001280</name>
</gene>
<dbReference type="InterPro" id="IPR045247">
    <property type="entry name" value="Oye-like"/>
</dbReference>
<dbReference type="Pfam" id="PF00724">
    <property type="entry name" value="Oxidored_FMN"/>
    <property type="match status" value="1"/>
</dbReference>
<organism evidence="5 6">
    <name type="scientific">Paenibacillus polymyxa</name>
    <name type="common">Bacillus polymyxa</name>
    <dbReference type="NCBI Taxonomy" id="1406"/>
    <lineage>
        <taxon>Bacteria</taxon>
        <taxon>Bacillati</taxon>
        <taxon>Bacillota</taxon>
        <taxon>Bacilli</taxon>
        <taxon>Bacillales</taxon>
        <taxon>Paenibacillaceae</taxon>
        <taxon>Paenibacillus</taxon>
    </lineage>
</organism>
<dbReference type="InterPro" id="IPR001155">
    <property type="entry name" value="OxRdtase_FMN_N"/>
</dbReference>
<evidence type="ECO:0000313" key="6">
    <source>
        <dbReference type="Proteomes" id="UP001055784"/>
    </source>
</evidence>
<feature type="domain" description="NADH:flavin oxidoreductase/NADH oxidase N-terminal" evidence="4">
    <location>
        <begin position="9"/>
        <end position="330"/>
    </location>
</feature>
<evidence type="ECO:0000313" key="5">
    <source>
        <dbReference type="EMBL" id="URJ51832.1"/>
    </source>
</evidence>
<sequence length="361" mass="39653">MKKLWSKTNIGTMELPHRLAMAPMTRSRSQEDGTPGELTSLYYAQRASMGLIITEGTQPSDDGQGYLWTPGIYTDKHIEGWKKVTDAVHEAGGYMYIQLMHAGRMSHPDNTPHHRQPVAPSAIAPGVEMFTAKGMQDIPVPRELSKKDIQTTIADFRKAAAAAIKAGADGVEIHGANGYLINQFIGENSNIRTDEYGGSIENRARFAIEVTKAIVEEIGADRTGFRISPGTPLGGIQDGEQGPELYRYLVTELAQLDLAYLHVMHLGNEKLLQDIRSIWTNPLLVNRAGRTLEDLSLDIESGLADLVPVGVWSLANPDLVERLQKGAQLNEADPSTFFGLGSKGYTDYPTMEEFESQEGLQ</sequence>
<dbReference type="GO" id="GO:0010181">
    <property type="term" value="F:FMN binding"/>
    <property type="evidence" value="ECO:0007669"/>
    <property type="project" value="InterPro"/>
</dbReference>
<dbReference type="PANTHER" id="PTHR22893:SF91">
    <property type="entry name" value="NADPH DEHYDROGENASE 2-RELATED"/>
    <property type="match status" value="1"/>
</dbReference>
<evidence type="ECO:0000256" key="1">
    <source>
        <dbReference type="ARBA" id="ARBA00001917"/>
    </source>
</evidence>
<dbReference type="CDD" id="cd02933">
    <property type="entry name" value="OYE_like_FMN"/>
    <property type="match status" value="1"/>
</dbReference>
<name>A0AAE9IBY0_PAEPO</name>
<dbReference type="GO" id="GO:0005829">
    <property type="term" value="C:cytosol"/>
    <property type="evidence" value="ECO:0007669"/>
    <property type="project" value="UniProtKB-ARBA"/>
</dbReference>